<dbReference type="InterPro" id="IPR052042">
    <property type="entry name" value="Tail_sheath_structural"/>
</dbReference>
<gene>
    <name evidence="1" type="ORF">ASAP_2792</name>
</gene>
<reference evidence="1 2" key="1">
    <citation type="journal article" date="2014" name="Genome Biol. Evol.">
        <title>Acetic acid bacteria genomes reveal functional traits for adaptation to life in insect guts.</title>
        <authorList>
            <person name="Chouaia B."/>
            <person name="Gaiarsa S."/>
            <person name="Crotti E."/>
            <person name="Comandatore F."/>
            <person name="Degli Esposti M."/>
            <person name="Ricci I."/>
            <person name="Alma A."/>
            <person name="Favia G."/>
            <person name="Bandi C."/>
            <person name="Daffonchio D."/>
        </authorList>
    </citation>
    <scope>NUCLEOTIDE SEQUENCE [LARGE SCALE GENOMIC DNA]</scope>
    <source>
        <strain evidence="1 2">SF2.1</strain>
    </source>
</reference>
<comment type="caution">
    <text evidence="1">The sequence shown here is derived from an EMBL/GenBank/DDBJ whole genome shotgun (WGS) entry which is preliminary data.</text>
</comment>
<evidence type="ECO:0000313" key="2">
    <source>
        <dbReference type="Proteomes" id="UP000027583"/>
    </source>
</evidence>
<evidence type="ECO:0000313" key="1">
    <source>
        <dbReference type="EMBL" id="CDG40837.1"/>
    </source>
</evidence>
<dbReference type="eggNOG" id="COG3497">
    <property type="taxonomic scope" value="Bacteria"/>
</dbReference>
<dbReference type="Proteomes" id="UP000027583">
    <property type="component" value="Unassembled WGS sequence"/>
</dbReference>
<dbReference type="PANTHER" id="PTHR35861:SF2">
    <property type="entry name" value="FELS-2 PROPHAGE PROTEIN"/>
    <property type="match status" value="1"/>
</dbReference>
<dbReference type="EMBL" id="CBLX010000024">
    <property type="protein sequence ID" value="CDG40837.1"/>
    <property type="molecule type" value="Genomic_DNA"/>
</dbReference>
<organism evidence="1 2">
    <name type="scientific">Asaia bogorensis</name>
    <dbReference type="NCBI Taxonomy" id="91915"/>
    <lineage>
        <taxon>Bacteria</taxon>
        <taxon>Pseudomonadati</taxon>
        <taxon>Pseudomonadota</taxon>
        <taxon>Alphaproteobacteria</taxon>
        <taxon>Acetobacterales</taxon>
        <taxon>Acetobacteraceae</taxon>
        <taxon>Asaia</taxon>
    </lineage>
</organism>
<accession>A0A060QM15</accession>
<reference evidence="1 2" key="2">
    <citation type="journal article" date="2014" name="PLoS ONE">
        <title>Evolution of mitochondria reconstructed from the energy metabolism of living bacteria.</title>
        <authorList>
            <person name="Degli Esposti M."/>
            <person name="Chouaia B."/>
            <person name="Comandatore F."/>
            <person name="Crotti E."/>
            <person name="Sassera D."/>
            <person name="Lievens P.M."/>
            <person name="Daffonchio D."/>
            <person name="Bandi C."/>
        </authorList>
    </citation>
    <scope>NUCLEOTIDE SEQUENCE [LARGE SCALE GENOMIC DNA]</scope>
    <source>
        <strain evidence="1 2">SF2.1</strain>
    </source>
</reference>
<dbReference type="PANTHER" id="PTHR35861">
    <property type="match status" value="1"/>
</dbReference>
<protein>
    <submittedName>
        <fullName evidence="1">Phage tail sheath protein</fullName>
    </submittedName>
</protein>
<name>A0A060QM15_9PROT</name>
<dbReference type="AlphaFoldDB" id="A0A060QM15"/>
<proteinExistence type="predicted"/>
<sequence>MFMPQLIQSGTLNTAALSVPDLYIQIAQPETLVIAGISSGLLGLVGSASWGPKDVPTIVGSSVAQCREIFAGKRGWASNLNVAVDIAVHQGANQFCLVRVTDGTDTPARGTLGNARITACYTGSAGNGISATLTKQSYRDGMFVLTVAHEELGVSSYTGGDWTALQTALAADPRALVQIDLSAETAIGDPGVVQLGGGGDGAEPGPGRFVGASDTRTGLYALTSQGCSVVTCAGVGDTSLMVPMLGFGQDQGLYAVVSGPKSETLAQAVQTRMALGLSSHALKYMHGDWLWWNDDTLGLQLVSPALFAAAKLAALSPEQSGLNKPLTGIVGSQKNGLEATRFGYTLAELGLLIENGIDVICNPSPGGQYWSIRAGHNTSQNVAIQSDAYTRLTNYLARALQGTMGQYVGSVINDTLFGNIRASLLGFLSGLLSQNILGVTGGRLPYAVICDATNNPTERIATGYVQADVQVQYQGINEKFIINLQGGASVSVSTASGSV</sequence>